<dbReference type="EMBL" id="UINC01064775">
    <property type="protein sequence ID" value="SVB93762.1"/>
    <property type="molecule type" value="Genomic_DNA"/>
</dbReference>
<dbReference type="Pfam" id="PF13715">
    <property type="entry name" value="CarbopepD_reg_2"/>
    <property type="match status" value="1"/>
</dbReference>
<accession>A0A382I369</accession>
<dbReference type="GO" id="GO:0030246">
    <property type="term" value="F:carbohydrate binding"/>
    <property type="evidence" value="ECO:0007669"/>
    <property type="project" value="InterPro"/>
</dbReference>
<evidence type="ECO:0008006" key="2">
    <source>
        <dbReference type="Google" id="ProtNLM"/>
    </source>
</evidence>
<reference evidence="1" key="1">
    <citation type="submission" date="2018-05" db="EMBL/GenBank/DDBJ databases">
        <authorList>
            <person name="Lanie J.A."/>
            <person name="Ng W.-L."/>
            <person name="Kazmierczak K.M."/>
            <person name="Andrzejewski T.M."/>
            <person name="Davidsen T.M."/>
            <person name="Wayne K.J."/>
            <person name="Tettelin H."/>
            <person name="Glass J.I."/>
            <person name="Rusch D."/>
            <person name="Podicherti R."/>
            <person name="Tsui H.-C.T."/>
            <person name="Winkler M.E."/>
        </authorList>
    </citation>
    <scope>NUCLEOTIDE SEQUENCE</scope>
</reference>
<dbReference type="Gene3D" id="2.60.40.1120">
    <property type="entry name" value="Carboxypeptidase-like, regulatory domain"/>
    <property type="match status" value="1"/>
</dbReference>
<organism evidence="1">
    <name type="scientific">marine metagenome</name>
    <dbReference type="NCBI Taxonomy" id="408172"/>
    <lineage>
        <taxon>unclassified sequences</taxon>
        <taxon>metagenomes</taxon>
        <taxon>ecological metagenomes</taxon>
    </lineage>
</organism>
<dbReference type="SUPFAM" id="SSF49452">
    <property type="entry name" value="Starch-binding domain-like"/>
    <property type="match status" value="1"/>
</dbReference>
<proteinExistence type="predicted"/>
<evidence type="ECO:0000313" key="1">
    <source>
        <dbReference type="EMBL" id="SVB93762.1"/>
    </source>
</evidence>
<protein>
    <recommendedName>
        <fullName evidence="2">TonB-dependent receptor plug domain-containing protein</fullName>
    </recommendedName>
</protein>
<name>A0A382I369_9ZZZZ</name>
<gene>
    <name evidence="1" type="ORF">METZ01_LOCUS246616</name>
</gene>
<feature type="non-terminal residue" evidence="1">
    <location>
        <position position="83"/>
    </location>
</feature>
<sequence length="83" mass="9141">MVVFIRYILTVYLFYGVILFGGTTGKITGQVIDSESDKILTGANIVVDDTFMGVSSDENGHYVIINLLPGTYTLRVTMVGYRP</sequence>
<dbReference type="InterPro" id="IPR013784">
    <property type="entry name" value="Carb-bd-like_fold"/>
</dbReference>
<dbReference type="AlphaFoldDB" id="A0A382I369"/>